<dbReference type="InterPro" id="IPR056924">
    <property type="entry name" value="SH3_Tf2-1"/>
</dbReference>
<dbReference type="InterPro" id="IPR001584">
    <property type="entry name" value="Integrase_cat-core"/>
</dbReference>
<protein>
    <recommendedName>
        <fullName evidence="1">Integrase catalytic domain-containing protein</fullName>
    </recommendedName>
</protein>
<dbReference type="InterPro" id="IPR036397">
    <property type="entry name" value="RNaseH_sf"/>
</dbReference>
<dbReference type="GO" id="GO:0003676">
    <property type="term" value="F:nucleic acid binding"/>
    <property type="evidence" value="ECO:0007669"/>
    <property type="project" value="InterPro"/>
</dbReference>
<dbReference type="AlphaFoldDB" id="A0AAN8DV65"/>
<evidence type="ECO:0000313" key="2">
    <source>
        <dbReference type="EMBL" id="KAK5929165.1"/>
    </source>
</evidence>
<feature type="domain" description="Integrase catalytic" evidence="1">
    <location>
        <begin position="1"/>
        <end position="106"/>
    </location>
</feature>
<keyword evidence="3" id="KW-1185">Reference proteome</keyword>
<dbReference type="InterPro" id="IPR012337">
    <property type="entry name" value="RNaseH-like_sf"/>
</dbReference>
<dbReference type="PANTHER" id="PTHR37984">
    <property type="entry name" value="PROTEIN CBG26694"/>
    <property type="match status" value="1"/>
</dbReference>
<accession>A0AAN8DV65</accession>
<evidence type="ECO:0000313" key="3">
    <source>
        <dbReference type="Proteomes" id="UP001331515"/>
    </source>
</evidence>
<dbReference type="Gene3D" id="3.30.420.10">
    <property type="entry name" value="Ribonuclease H-like superfamily/Ribonuclease H"/>
    <property type="match status" value="1"/>
</dbReference>
<dbReference type="GO" id="GO:0015074">
    <property type="term" value="P:DNA integration"/>
    <property type="evidence" value="ECO:0007669"/>
    <property type="project" value="InterPro"/>
</dbReference>
<proteinExistence type="predicted"/>
<dbReference type="Gene3D" id="2.40.50.40">
    <property type="match status" value="1"/>
</dbReference>
<comment type="caution">
    <text evidence="2">The sequence shown here is derived from an EMBL/GenBank/DDBJ whole genome shotgun (WGS) entry which is preliminary data.</text>
</comment>
<dbReference type="InterPro" id="IPR016197">
    <property type="entry name" value="Chromo-like_dom_sf"/>
</dbReference>
<gene>
    <name evidence="2" type="ORF">CgunFtcFv8_010420</name>
</gene>
<dbReference type="EMBL" id="JAURVH010001517">
    <property type="protein sequence ID" value="KAK5929165.1"/>
    <property type="molecule type" value="Genomic_DNA"/>
</dbReference>
<name>A0AAN8DV65_CHAGU</name>
<dbReference type="PROSITE" id="PS50994">
    <property type="entry name" value="INTEGRASE"/>
    <property type="match status" value="1"/>
</dbReference>
<dbReference type="Proteomes" id="UP001331515">
    <property type="component" value="Unassembled WGS sequence"/>
</dbReference>
<dbReference type="SUPFAM" id="SSF53098">
    <property type="entry name" value="Ribonuclease H-like"/>
    <property type="match status" value="1"/>
</dbReference>
<dbReference type="Pfam" id="PF24626">
    <property type="entry name" value="SH3_Tf2-1"/>
    <property type="match status" value="1"/>
</dbReference>
<dbReference type="SUPFAM" id="SSF54160">
    <property type="entry name" value="Chromo domain-like"/>
    <property type="match status" value="1"/>
</dbReference>
<reference evidence="2 3" key="1">
    <citation type="journal article" date="2023" name="Mol. Biol. Evol.">
        <title>Genomics of Secondarily Temperate Adaptation in the Only Non-Antarctic Icefish.</title>
        <authorList>
            <person name="Rivera-Colon A.G."/>
            <person name="Rayamajhi N."/>
            <person name="Minhas B.F."/>
            <person name="Madrigal G."/>
            <person name="Bilyk K.T."/>
            <person name="Yoon V."/>
            <person name="Hune M."/>
            <person name="Gregory S."/>
            <person name="Cheng C.H.C."/>
            <person name="Catchen J.M."/>
        </authorList>
    </citation>
    <scope>NUCLEOTIDE SEQUENCE [LARGE SCALE GENOMIC DNA]</scope>
    <source>
        <tissue evidence="2">White muscle</tissue>
    </source>
</reference>
<organism evidence="2 3">
    <name type="scientific">Champsocephalus gunnari</name>
    <name type="common">Mackerel icefish</name>
    <dbReference type="NCBI Taxonomy" id="52237"/>
    <lineage>
        <taxon>Eukaryota</taxon>
        <taxon>Metazoa</taxon>
        <taxon>Chordata</taxon>
        <taxon>Craniata</taxon>
        <taxon>Vertebrata</taxon>
        <taxon>Euteleostomi</taxon>
        <taxon>Actinopterygii</taxon>
        <taxon>Neopterygii</taxon>
        <taxon>Teleostei</taxon>
        <taxon>Neoteleostei</taxon>
        <taxon>Acanthomorphata</taxon>
        <taxon>Eupercaria</taxon>
        <taxon>Perciformes</taxon>
        <taxon>Notothenioidei</taxon>
        <taxon>Channichthyidae</taxon>
        <taxon>Champsocephalus</taxon>
    </lineage>
</organism>
<sequence>MIVNVFRIHGFPRDIVSDRGPQFVSKFWKEFCSLIGATDSLSSGYHPQSNGQTERLNQVLEPCLRCLVAQNPASWSKHLTWVEYAHNSLPTSATGMTPLQCVFGYQPPVFAETEKEVLVPSAHALVRRCHRIWAAARRTLLRSSSSMKRGADRHRRPAPVYQPGQKVWLSTKDLHLHVASSKLAPRFVGPFPITKIVNPVSVRLRLPRSLRVHPTFHVGKIKPVKESSLVPATKPPPPPRMVDGGLVYTVKKLQAVRRRGRGKQFLVDCKGYGAEDRMWIPSRYVVDQELIRDFYRQHPNLPGLSGDVPRGGDNVVTRQICEV</sequence>
<dbReference type="InterPro" id="IPR050951">
    <property type="entry name" value="Retrovirus_Pol_polyprotein"/>
</dbReference>
<evidence type="ECO:0000259" key="1">
    <source>
        <dbReference type="PROSITE" id="PS50994"/>
    </source>
</evidence>
<dbReference type="PANTHER" id="PTHR37984:SF5">
    <property type="entry name" value="PROTEIN NYNRIN-LIKE"/>
    <property type="match status" value="1"/>
</dbReference>